<dbReference type="EMBL" id="CADCTC010000237">
    <property type="protein sequence ID" value="CAA9288556.1"/>
    <property type="molecule type" value="Genomic_DNA"/>
</dbReference>
<reference evidence="1" key="1">
    <citation type="submission" date="2020-02" db="EMBL/GenBank/DDBJ databases">
        <authorList>
            <person name="Meier V. D."/>
        </authorList>
    </citation>
    <scope>NUCLEOTIDE SEQUENCE</scope>
    <source>
        <strain evidence="1">AVDCRST_MAG77</strain>
    </source>
</reference>
<protein>
    <recommendedName>
        <fullName evidence="2">Glycoside hydrolase family 5 domain-containing protein</fullName>
    </recommendedName>
</protein>
<accession>A0A6J4JVU7</accession>
<dbReference type="SUPFAM" id="SSF51445">
    <property type="entry name" value="(Trans)glycosidases"/>
    <property type="match status" value="1"/>
</dbReference>
<name>A0A6J4JVU7_9CHLR</name>
<evidence type="ECO:0008006" key="2">
    <source>
        <dbReference type="Google" id="ProtNLM"/>
    </source>
</evidence>
<dbReference type="InterPro" id="IPR017853">
    <property type="entry name" value="GH"/>
</dbReference>
<evidence type="ECO:0000313" key="1">
    <source>
        <dbReference type="EMBL" id="CAA9288556.1"/>
    </source>
</evidence>
<organism evidence="1">
    <name type="scientific">uncultured Chloroflexota bacterium</name>
    <dbReference type="NCBI Taxonomy" id="166587"/>
    <lineage>
        <taxon>Bacteria</taxon>
        <taxon>Bacillati</taxon>
        <taxon>Chloroflexota</taxon>
        <taxon>environmental samples</taxon>
    </lineage>
</organism>
<sequence length="397" mass="44221">MPETNVAIDGARWVINGKPTYRGQTFRSQTVEGLLFNARMVQATFDDENALTRPLWAYPDTGAWDAERNTAECTAAMPSWRAHGLAAITVCLQGGRAVGYRSHDPDALLLRFRERGVSASDEAIWAGLEGSIVDQLGLDRRRSQPWHNSAFTAEGELKPAYFGRLARVLDAADGLGMVVIVSLFYQGQDERLRDEAAIRRAVEGACGWVLDRGYTNVVIEINNECNVSSYEHAILQPGRVQELIELAKGVTKNGRRLLAGTSYAGMRSPDDEVAAVSDLLTMHGNGAQDPDQIAQLVAQARALPSYQRRPMPVVFNEDYHFRFEQPRNNFLAAVESYAGWGYYDPGKTVDGHQVVDRYWHSNYEDGYQMVPVNWTINTPWKQGFFRLLKEITGGTGA</sequence>
<proteinExistence type="predicted"/>
<gene>
    <name evidence="1" type="ORF">AVDCRST_MAG77-4501</name>
</gene>
<dbReference type="AlphaFoldDB" id="A0A6J4JVU7"/>